<dbReference type="AlphaFoldDB" id="A0A816X870"/>
<proteinExistence type="predicted"/>
<dbReference type="Proteomes" id="UP001295469">
    <property type="component" value="Chromosome A02"/>
</dbReference>
<accession>A0A816X870</accession>
<organism evidence="1">
    <name type="scientific">Brassica napus</name>
    <name type="common">Rape</name>
    <dbReference type="NCBI Taxonomy" id="3708"/>
    <lineage>
        <taxon>Eukaryota</taxon>
        <taxon>Viridiplantae</taxon>
        <taxon>Streptophyta</taxon>
        <taxon>Embryophyta</taxon>
        <taxon>Tracheophyta</taxon>
        <taxon>Spermatophyta</taxon>
        <taxon>Magnoliopsida</taxon>
        <taxon>eudicotyledons</taxon>
        <taxon>Gunneridae</taxon>
        <taxon>Pentapetalae</taxon>
        <taxon>rosids</taxon>
        <taxon>malvids</taxon>
        <taxon>Brassicales</taxon>
        <taxon>Brassicaceae</taxon>
        <taxon>Brassiceae</taxon>
        <taxon>Brassica</taxon>
    </lineage>
</organism>
<dbReference type="EMBL" id="HG994356">
    <property type="protein sequence ID" value="CAF2143346.1"/>
    <property type="molecule type" value="Genomic_DNA"/>
</dbReference>
<name>A0A816X870_BRANA</name>
<sequence length="202" mass="22838">TKDKYRLGLKRLGAPRVTPPASDGRRASFFIRAGRRLRMASSRVRTSASPLPMRIVDASSWPRPSRVVNPRSLPSVARLVSKPHPWISRLTIALRSFHAVIPLRLDAVNVRSLPPVVAVLRRVSSQAPTSRALSSWLRAELRRHVLSSVVAIEPRRRLRIDREKARFSPMVASSLFAKQVPQLLVAYKSAQYFGMYRNDLMN</sequence>
<gene>
    <name evidence="1" type="ORF">DARMORV10_A02P34170.1</name>
</gene>
<feature type="non-terminal residue" evidence="1">
    <location>
        <position position="202"/>
    </location>
</feature>
<evidence type="ECO:0000313" key="1">
    <source>
        <dbReference type="EMBL" id="CAF2143346.1"/>
    </source>
</evidence>
<protein>
    <submittedName>
        <fullName evidence="1">(rape) hypothetical protein</fullName>
    </submittedName>
</protein>
<reference evidence="1" key="1">
    <citation type="submission" date="2021-01" db="EMBL/GenBank/DDBJ databases">
        <authorList>
            <consortium name="Genoscope - CEA"/>
            <person name="William W."/>
        </authorList>
    </citation>
    <scope>NUCLEOTIDE SEQUENCE</scope>
</reference>